<feature type="chain" id="PRO_5045158972" evidence="2">
    <location>
        <begin position="25"/>
        <end position="290"/>
    </location>
</feature>
<organism evidence="3 4">
    <name type="scientific">Methylobacterium thuringiense</name>
    <dbReference type="NCBI Taxonomy" id="1003091"/>
    <lineage>
        <taxon>Bacteria</taxon>
        <taxon>Pseudomonadati</taxon>
        <taxon>Pseudomonadota</taxon>
        <taxon>Alphaproteobacteria</taxon>
        <taxon>Hyphomicrobiales</taxon>
        <taxon>Methylobacteriaceae</taxon>
        <taxon>Methylobacterium</taxon>
    </lineage>
</organism>
<evidence type="ECO:0000313" key="3">
    <source>
        <dbReference type="EMBL" id="GJE56654.1"/>
    </source>
</evidence>
<keyword evidence="4" id="KW-1185">Reference proteome</keyword>
<evidence type="ECO:0000256" key="1">
    <source>
        <dbReference type="SAM" id="MobiDB-lite"/>
    </source>
</evidence>
<dbReference type="EMBL" id="BPRA01000014">
    <property type="protein sequence ID" value="GJE56654.1"/>
    <property type="molecule type" value="Genomic_DNA"/>
</dbReference>
<reference evidence="3" key="1">
    <citation type="journal article" date="2021" name="Front. Microbiol.">
        <title>Comprehensive Comparative Genomics and Phenotyping of Methylobacterium Species.</title>
        <authorList>
            <person name="Alessa O."/>
            <person name="Ogura Y."/>
            <person name="Fujitani Y."/>
            <person name="Takami H."/>
            <person name="Hayashi T."/>
            <person name="Sahin N."/>
            <person name="Tani A."/>
        </authorList>
    </citation>
    <scope>NUCLEOTIDE SEQUENCE</scope>
    <source>
        <strain evidence="3">DSM 23674</strain>
    </source>
</reference>
<feature type="signal peptide" evidence="2">
    <location>
        <begin position="1"/>
        <end position="24"/>
    </location>
</feature>
<gene>
    <name evidence="3" type="ORF">EKPJFOCH_3162</name>
</gene>
<accession>A0ABQ4TMS7</accession>
<feature type="region of interest" description="Disordered" evidence="1">
    <location>
        <begin position="23"/>
        <end position="103"/>
    </location>
</feature>
<dbReference type="RefSeq" id="WP_238232334.1">
    <property type="nucleotide sequence ID" value="NZ_BPRA01000014.1"/>
</dbReference>
<name>A0ABQ4TMS7_9HYPH</name>
<feature type="compositionally biased region" description="Low complexity" evidence="1">
    <location>
        <begin position="92"/>
        <end position="103"/>
    </location>
</feature>
<protein>
    <submittedName>
        <fullName evidence="3">Uncharacterized protein</fullName>
    </submittedName>
</protein>
<reference evidence="3" key="2">
    <citation type="submission" date="2021-08" db="EMBL/GenBank/DDBJ databases">
        <authorList>
            <person name="Tani A."/>
            <person name="Ola A."/>
            <person name="Ogura Y."/>
            <person name="Katsura K."/>
            <person name="Hayashi T."/>
        </authorList>
    </citation>
    <scope>NUCLEOTIDE SEQUENCE</scope>
    <source>
        <strain evidence="3">DSM 23674</strain>
    </source>
</reference>
<evidence type="ECO:0000256" key="2">
    <source>
        <dbReference type="SAM" id="SignalP"/>
    </source>
</evidence>
<feature type="region of interest" description="Disordered" evidence="1">
    <location>
        <begin position="223"/>
        <end position="290"/>
    </location>
</feature>
<keyword evidence="2" id="KW-0732">Signal</keyword>
<feature type="compositionally biased region" description="Low complexity" evidence="1">
    <location>
        <begin position="254"/>
        <end position="280"/>
    </location>
</feature>
<feature type="compositionally biased region" description="Basic residues" evidence="1">
    <location>
        <begin position="45"/>
        <end position="57"/>
    </location>
</feature>
<feature type="compositionally biased region" description="Basic and acidic residues" evidence="1">
    <location>
        <begin position="63"/>
        <end position="90"/>
    </location>
</feature>
<proteinExistence type="predicted"/>
<evidence type="ECO:0000313" key="4">
    <source>
        <dbReference type="Proteomes" id="UP001055101"/>
    </source>
</evidence>
<comment type="caution">
    <text evidence="3">The sequence shown here is derived from an EMBL/GenBank/DDBJ whole genome shotgun (WGS) entry which is preliminary data.</text>
</comment>
<sequence>MIVRSCVMGALVVAALLSAGTALAQEPEASSPPEAAGAPDTPTKPRPRPKPKPKSKPVPKAETGGETKSPETKAPEVAKPEVRTGADEPHLPAASEPVPASPSQSAFAAPLVACDPGQAVQYDGPKAFSLWVTRAGSVTIDNPLRPLTPDVTRVLQLVIGDKLATAYGRDLTALRRGASPAALEGLLGGPIRWEATLGSLPDGFDIVSDAGTPLAQMRFKECGTAPAAKAPPASVARKEGRSRSSKKATAADQTGSPSQTSPGASSRSTSAPRAAPPQRQFNLPQGAISE</sequence>
<dbReference type="Proteomes" id="UP001055101">
    <property type="component" value="Unassembled WGS sequence"/>
</dbReference>
<feature type="compositionally biased region" description="Low complexity" evidence="1">
    <location>
        <begin position="23"/>
        <end position="41"/>
    </location>
</feature>